<accession>A0ABU3HYA8</accession>
<comment type="caution">
    <text evidence="2">The sequence shown here is derived from an EMBL/GenBank/DDBJ whole genome shotgun (WGS) entry which is preliminary data.</text>
</comment>
<organism evidence="2 3">
    <name type="scientific">Streptomyces althioticus subsp. attaecolombicae</name>
    <dbReference type="NCBI Taxonomy" id="3075534"/>
    <lineage>
        <taxon>Bacteria</taxon>
        <taxon>Bacillati</taxon>
        <taxon>Actinomycetota</taxon>
        <taxon>Actinomycetes</taxon>
        <taxon>Kitasatosporales</taxon>
        <taxon>Streptomycetaceae</taxon>
        <taxon>Streptomyces</taxon>
        <taxon>Streptomyces althioticus group</taxon>
    </lineage>
</organism>
<evidence type="ECO:0000313" key="2">
    <source>
        <dbReference type="EMBL" id="MDT3725660.1"/>
    </source>
</evidence>
<feature type="domain" description="DUF7691" evidence="1">
    <location>
        <begin position="2"/>
        <end position="59"/>
    </location>
</feature>
<evidence type="ECO:0000259" key="1">
    <source>
        <dbReference type="Pfam" id="PF24740"/>
    </source>
</evidence>
<evidence type="ECO:0000313" key="3">
    <source>
        <dbReference type="Proteomes" id="UP001181313"/>
    </source>
</evidence>
<dbReference type="RefSeq" id="WP_337674556.1">
    <property type="nucleotide sequence ID" value="NZ_JAVSGH010000012.1"/>
</dbReference>
<proteinExistence type="predicted"/>
<dbReference type="InterPro" id="IPR056108">
    <property type="entry name" value="DUF7691"/>
</dbReference>
<name>A0ABU3HYA8_9ACTN</name>
<dbReference type="EMBL" id="JAVSGH010000012">
    <property type="protein sequence ID" value="MDT3725660.1"/>
    <property type="molecule type" value="Genomic_DNA"/>
</dbReference>
<gene>
    <name evidence="2" type="ORF">ROS62_12500</name>
</gene>
<reference evidence="2" key="1">
    <citation type="submission" date="2024-05" db="EMBL/GenBank/DDBJ databases">
        <title>30 novel species of actinomycetes from the DSMZ collection.</title>
        <authorList>
            <person name="Nouioui I."/>
        </authorList>
    </citation>
    <scope>NUCLEOTIDE SEQUENCE</scope>
    <source>
        <strain evidence="2">DSM 41972</strain>
    </source>
</reference>
<dbReference type="Proteomes" id="UP001181313">
    <property type="component" value="Unassembled WGS sequence"/>
</dbReference>
<dbReference type="Pfam" id="PF24740">
    <property type="entry name" value="DUF7691"/>
    <property type="match status" value="1"/>
</dbReference>
<sequence length="64" mass="7111">MFPLARAKPAADAYRAVLDSVEQDFRGGVHEFVVLLEREHQEWGYAAKAVDRSAQDTIFSSVTG</sequence>
<protein>
    <recommendedName>
        <fullName evidence="1">DUF7691 domain-containing protein</fullName>
    </recommendedName>
</protein>
<keyword evidence="3" id="KW-1185">Reference proteome</keyword>